<feature type="domain" description="RCK N-terminal" evidence="2">
    <location>
        <begin position="335"/>
        <end position="454"/>
    </location>
</feature>
<evidence type="ECO:0000313" key="3">
    <source>
        <dbReference type="EMBL" id="MFE4106550.1"/>
    </source>
</evidence>
<organism evidence="3 4">
    <name type="scientific">Almyronema epifaneia S1</name>
    <dbReference type="NCBI Taxonomy" id="2991925"/>
    <lineage>
        <taxon>Bacteria</taxon>
        <taxon>Bacillati</taxon>
        <taxon>Cyanobacteriota</taxon>
        <taxon>Cyanophyceae</taxon>
        <taxon>Nodosilineales</taxon>
        <taxon>Nodosilineaceae</taxon>
        <taxon>Almyronema</taxon>
        <taxon>Almyronema epifaneia</taxon>
    </lineage>
</organism>
<gene>
    <name evidence="3" type="ORF">ACFVKH_09695</name>
</gene>
<keyword evidence="1" id="KW-0812">Transmembrane</keyword>
<feature type="transmembrane region" description="Helical" evidence="1">
    <location>
        <begin position="112"/>
        <end position="130"/>
    </location>
</feature>
<dbReference type="SUPFAM" id="SSF51735">
    <property type="entry name" value="NAD(P)-binding Rossmann-fold domains"/>
    <property type="match status" value="2"/>
</dbReference>
<dbReference type="PROSITE" id="PS51201">
    <property type="entry name" value="RCK_N"/>
    <property type="match status" value="1"/>
</dbReference>
<accession>A0ABW6IEE1</accession>
<dbReference type="InterPro" id="IPR003148">
    <property type="entry name" value="RCK_N"/>
</dbReference>
<dbReference type="PANTHER" id="PTHR43833">
    <property type="entry name" value="POTASSIUM CHANNEL PROTEIN 2-RELATED-RELATED"/>
    <property type="match status" value="1"/>
</dbReference>
<dbReference type="Gene3D" id="3.40.50.720">
    <property type="entry name" value="NAD(P)-binding Rossmann-like Domain"/>
    <property type="match status" value="2"/>
</dbReference>
<feature type="transmembrane region" description="Helical" evidence="1">
    <location>
        <begin position="294"/>
        <end position="314"/>
    </location>
</feature>
<keyword evidence="4" id="KW-1185">Reference proteome</keyword>
<dbReference type="Gene3D" id="1.10.287.70">
    <property type="match status" value="1"/>
</dbReference>
<proteinExistence type="predicted"/>
<protein>
    <submittedName>
        <fullName evidence="3">NAD-binding protein</fullName>
    </submittedName>
</protein>
<dbReference type="InterPro" id="IPR036291">
    <property type="entry name" value="NAD(P)-bd_dom_sf"/>
</dbReference>
<evidence type="ECO:0000259" key="2">
    <source>
        <dbReference type="PROSITE" id="PS51201"/>
    </source>
</evidence>
<dbReference type="EMBL" id="JBHZOL010000066">
    <property type="protein sequence ID" value="MFE4106550.1"/>
    <property type="molecule type" value="Genomic_DNA"/>
</dbReference>
<keyword evidence="1" id="KW-1133">Transmembrane helix</keyword>
<evidence type="ECO:0000256" key="1">
    <source>
        <dbReference type="SAM" id="Phobius"/>
    </source>
</evidence>
<name>A0ABW6IEE1_9CYAN</name>
<dbReference type="Pfam" id="PF02254">
    <property type="entry name" value="TrkA_N"/>
    <property type="match status" value="2"/>
</dbReference>
<dbReference type="InterPro" id="IPR050721">
    <property type="entry name" value="Trk_Ktr_HKT_K-transport"/>
</dbReference>
<feature type="transmembrane region" description="Helical" evidence="1">
    <location>
        <begin position="236"/>
        <end position="258"/>
    </location>
</feature>
<dbReference type="Proteomes" id="UP001600165">
    <property type="component" value="Unassembled WGS sequence"/>
</dbReference>
<sequence length="562" mass="61698">MTPQIIVCGLGRTGYRIFLLLKQQGAQVVGIHYHPLIPEDSSVVVGDMRAATTLIAAGIREAHTLLLANSDDALNLAILTQARLLNPRIRIINRLFNSSLGDRLDSTLPHHVSMSVASLAAPLFAFAALGNRAIGQIRLMDRTWPIHEEYIDEDHPWNGRQMRELWENRSRMLIYYLPKNQAIDLVSAVVQNKALQTGDRLIVATKPSLRKNRINFMQRLERFFISFSHFRRQSRVTLLVLLTLLTTIFVATLTYISVNFNTSFVDALYFSVGMITGAGGLEEVAETSSGLIKVFTASMMLVGAGVIGICYALLNDYVLGARFQQVLNAARLPQRHHYVVCGLGGVGFQIVTQLRSLHQDVVVLERDPNNRFINAARSLKIPVVMGDASVAATLSIVNVQQAAALLAVTSDDTINLEIALTAKSLAPHIAVVVRNQDAEFAQQVQQVFEFERVMSPTDLAAPAFAAAALGGRILGNGMTANSLWVAIATLITAGHPFCGKSIREAAATADFVPLYVESRQATVHGLSLLEHNLDENDVLYLTMPANRIEQLWRTSLLSLMAS</sequence>
<reference evidence="3 4" key="1">
    <citation type="submission" date="2024-10" db="EMBL/GenBank/DDBJ databases">
        <authorList>
            <person name="Ratan Roy A."/>
            <person name="Morales Sandoval P.H."/>
            <person name="De Los Santos Villalobos S."/>
            <person name="Chakraborty S."/>
            <person name="Mukherjee J."/>
        </authorList>
    </citation>
    <scope>NUCLEOTIDE SEQUENCE [LARGE SCALE GENOMIC DNA]</scope>
    <source>
        <strain evidence="3 4">S1</strain>
    </source>
</reference>
<dbReference type="PANTHER" id="PTHR43833:SF11">
    <property type="entry name" value="VOLTAGE-GATED POTASSIUM CHANNEL KCH"/>
    <property type="match status" value="1"/>
</dbReference>
<dbReference type="SUPFAM" id="SSF81324">
    <property type="entry name" value="Voltage-gated potassium channels"/>
    <property type="match status" value="1"/>
</dbReference>
<comment type="caution">
    <text evidence="3">The sequence shown here is derived from an EMBL/GenBank/DDBJ whole genome shotgun (WGS) entry which is preliminary data.</text>
</comment>
<keyword evidence="1" id="KW-0472">Membrane</keyword>
<dbReference type="RefSeq" id="WP_377964408.1">
    <property type="nucleotide sequence ID" value="NZ_JBHZOL010000066.1"/>
</dbReference>
<evidence type="ECO:0000313" key="4">
    <source>
        <dbReference type="Proteomes" id="UP001600165"/>
    </source>
</evidence>